<dbReference type="GO" id="GO:0008299">
    <property type="term" value="P:isoprenoid biosynthetic process"/>
    <property type="evidence" value="ECO:0007669"/>
    <property type="project" value="UniProtKB-ARBA"/>
</dbReference>
<comment type="cofactor">
    <cofactor evidence="1 4">
        <name>Mg(2+)</name>
        <dbReference type="ChEBI" id="CHEBI:18420"/>
    </cofactor>
</comment>
<dbReference type="Gene3D" id="1.10.600.10">
    <property type="entry name" value="Farnesyl Diphosphate Synthase"/>
    <property type="match status" value="1"/>
</dbReference>
<dbReference type="SUPFAM" id="SSF48576">
    <property type="entry name" value="Terpenoid synthases"/>
    <property type="match status" value="1"/>
</dbReference>
<evidence type="ECO:0000313" key="6">
    <source>
        <dbReference type="Proteomes" id="UP001172102"/>
    </source>
</evidence>
<keyword evidence="6" id="KW-1185">Reference proteome</keyword>
<comment type="similarity">
    <text evidence="2 4">Belongs to the terpene synthase family.</text>
</comment>
<evidence type="ECO:0000256" key="2">
    <source>
        <dbReference type="ARBA" id="ARBA00006333"/>
    </source>
</evidence>
<protein>
    <recommendedName>
        <fullName evidence="4">Terpene synthase</fullName>
        <ecNumber evidence="4">4.2.3.-</ecNumber>
    </recommendedName>
</protein>
<keyword evidence="3 4" id="KW-0460">Magnesium</keyword>
<keyword evidence="4" id="KW-0456">Lyase</keyword>
<evidence type="ECO:0000256" key="3">
    <source>
        <dbReference type="ARBA" id="ARBA00022842"/>
    </source>
</evidence>
<dbReference type="EC" id="4.2.3.-" evidence="4"/>
<evidence type="ECO:0000256" key="4">
    <source>
        <dbReference type="RuleBase" id="RU366034"/>
    </source>
</evidence>
<accession>A0AA40A234</accession>
<dbReference type="SFLD" id="SFLDG01020">
    <property type="entry name" value="Terpene_Cyclase_Like_2"/>
    <property type="match status" value="1"/>
</dbReference>
<keyword evidence="4" id="KW-0479">Metal-binding</keyword>
<evidence type="ECO:0000256" key="1">
    <source>
        <dbReference type="ARBA" id="ARBA00001946"/>
    </source>
</evidence>
<dbReference type="GO" id="GO:0046872">
    <property type="term" value="F:metal ion binding"/>
    <property type="evidence" value="ECO:0007669"/>
    <property type="project" value="UniProtKB-KW"/>
</dbReference>
<dbReference type="PANTHER" id="PTHR35201">
    <property type="entry name" value="TERPENE SYNTHASE"/>
    <property type="match status" value="1"/>
</dbReference>
<dbReference type="SFLD" id="SFLDS00005">
    <property type="entry name" value="Isoprenoid_Synthase_Type_I"/>
    <property type="match status" value="1"/>
</dbReference>
<dbReference type="InterPro" id="IPR034686">
    <property type="entry name" value="Terpene_cyclase-like_2"/>
</dbReference>
<reference evidence="5" key="1">
    <citation type="submission" date="2023-06" db="EMBL/GenBank/DDBJ databases">
        <title>Genome-scale phylogeny and comparative genomics of the fungal order Sordariales.</title>
        <authorList>
            <consortium name="Lawrence Berkeley National Laboratory"/>
            <person name="Hensen N."/>
            <person name="Bonometti L."/>
            <person name="Westerberg I."/>
            <person name="Brannstrom I.O."/>
            <person name="Guillou S."/>
            <person name="Cros-Aarteil S."/>
            <person name="Calhoun S."/>
            <person name="Haridas S."/>
            <person name="Kuo A."/>
            <person name="Mondo S."/>
            <person name="Pangilinan J."/>
            <person name="Riley R."/>
            <person name="Labutti K."/>
            <person name="Andreopoulos B."/>
            <person name="Lipzen A."/>
            <person name="Chen C."/>
            <person name="Yanf M."/>
            <person name="Daum C."/>
            <person name="Ng V."/>
            <person name="Clum A."/>
            <person name="Steindorff A."/>
            <person name="Ohm R."/>
            <person name="Martin F."/>
            <person name="Silar P."/>
            <person name="Natvig D."/>
            <person name="Lalanne C."/>
            <person name="Gautier V."/>
            <person name="Ament-Velasquez S.L."/>
            <person name="Kruys A."/>
            <person name="Hutchinson M.I."/>
            <person name="Powell A.J."/>
            <person name="Barry K."/>
            <person name="Miller A.N."/>
            <person name="Grigoriev I.V."/>
            <person name="Debuchy R."/>
            <person name="Gladieux P."/>
            <person name="Thoren M.H."/>
            <person name="Johannesson H."/>
        </authorList>
    </citation>
    <scope>NUCLEOTIDE SEQUENCE</scope>
    <source>
        <strain evidence="5">SMH4607-1</strain>
    </source>
</reference>
<dbReference type="Proteomes" id="UP001172102">
    <property type="component" value="Unassembled WGS sequence"/>
</dbReference>
<comment type="caution">
    <text evidence="5">The sequence shown here is derived from an EMBL/GenBank/DDBJ whole genome shotgun (WGS) entry which is preliminary data.</text>
</comment>
<dbReference type="Pfam" id="PF19086">
    <property type="entry name" value="Terpene_syn_C_2"/>
    <property type="match status" value="1"/>
</dbReference>
<dbReference type="PANTHER" id="PTHR35201:SF4">
    <property type="entry name" value="BETA-PINACENE SYNTHASE-RELATED"/>
    <property type="match status" value="1"/>
</dbReference>
<sequence length="367" mass="42178">MAGELVNVPDLLRAWPWERNLNEHYEEAKAASLEWFTGFQAFDPKSQDAFNRCDFAKLAMLAYRYGDIARCRTSTDLMTLFYAFDEYTDVEDEFVTRYMADILMDGLRNPDKARPQGECFLGEIARQFWALGRKTSSAMAERHLIESMQLYVDGVVLQSEDRTHDRLRTVDSYWALRRHTSGCLPSFALVELELDMPEEIYRHPLLERMRDCALYIISAGNDLYSYPVERARGHALHNLVTVVMHQMDVGPQEAADWIGAWSDSIVRDFLECRARLPSWGVEVDIQVKQYVDGLAYWVRGNDDWSFESQRYFGTTGEAVRRTREVFMPPRVDALDARLPALRDDIAGDVERLKIAGMQIEVGDGLAG</sequence>
<organism evidence="5 6">
    <name type="scientific">Lasiosphaeris hirsuta</name>
    <dbReference type="NCBI Taxonomy" id="260670"/>
    <lineage>
        <taxon>Eukaryota</taxon>
        <taxon>Fungi</taxon>
        <taxon>Dikarya</taxon>
        <taxon>Ascomycota</taxon>
        <taxon>Pezizomycotina</taxon>
        <taxon>Sordariomycetes</taxon>
        <taxon>Sordariomycetidae</taxon>
        <taxon>Sordariales</taxon>
        <taxon>Lasiosphaeriaceae</taxon>
        <taxon>Lasiosphaeris</taxon>
    </lineage>
</organism>
<name>A0AA40A234_9PEZI</name>
<dbReference type="GO" id="GO:0010333">
    <property type="term" value="F:terpene synthase activity"/>
    <property type="evidence" value="ECO:0007669"/>
    <property type="project" value="InterPro"/>
</dbReference>
<gene>
    <name evidence="5" type="ORF">B0H67DRAFT_543209</name>
</gene>
<dbReference type="AlphaFoldDB" id="A0AA40A234"/>
<dbReference type="EMBL" id="JAUKUA010000006">
    <property type="protein sequence ID" value="KAK0707897.1"/>
    <property type="molecule type" value="Genomic_DNA"/>
</dbReference>
<evidence type="ECO:0000313" key="5">
    <source>
        <dbReference type="EMBL" id="KAK0707897.1"/>
    </source>
</evidence>
<proteinExistence type="inferred from homology"/>
<dbReference type="InterPro" id="IPR008949">
    <property type="entry name" value="Isoprenoid_synthase_dom_sf"/>
</dbReference>